<evidence type="ECO:0000313" key="17">
    <source>
        <dbReference type="Proteomes" id="UP000297861"/>
    </source>
</evidence>
<keyword evidence="11 16" id="KW-0560">Oxidoreductase</keyword>
<name>A0A4Y8LAA5_9BACT</name>
<keyword evidence="12" id="KW-0472">Membrane</keyword>
<dbReference type="GO" id="GO:0019563">
    <property type="term" value="P:glycerol catabolic process"/>
    <property type="evidence" value="ECO:0007669"/>
    <property type="project" value="UniProtKB-UniPathway"/>
</dbReference>
<evidence type="ECO:0000313" key="16">
    <source>
        <dbReference type="EMBL" id="TFD98968.1"/>
    </source>
</evidence>
<comment type="cofactor">
    <cofactor evidence="1">
        <name>FMN</name>
        <dbReference type="ChEBI" id="CHEBI:58210"/>
    </cofactor>
</comment>
<dbReference type="FunFam" id="3.50.50.60:FF:000102">
    <property type="entry name" value="Glycerol-3-phosphate dehydrogenase"/>
    <property type="match status" value="1"/>
</dbReference>
<dbReference type="Gene3D" id="3.50.50.60">
    <property type="entry name" value="FAD/NAD(P)-binding domain"/>
    <property type="match status" value="1"/>
</dbReference>
<evidence type="ECO:0000256" key="3">
    <source>
        <dbReference type="ARBA" id="ARBA00004202"/>
    </source>
</evidence>
<dbReference type="PROSITE" id="PS00978">
    <property type="entry name" value="FAD_G3PDH_2"/>
    <property type="match status" value="1"/>
</dbReference>
<dbReference type="InterPro" id="IPR036188">
    <property type="entry name" value="FAD/NAD-bd_sf"/>
</dbReference>
<dbReference type="PANTHER" id="PTHR11985:SF35">
    <property type="entry name" value="ANAEROBIC GLYCEROL-3-PHOSPHATE DEHYDROGENASE SUBUNIT A"/>
    <property type="match status" value="1"/>
</dbReference>
<organism evidence="16 17">
    <name type="scientific">Dysgonomonas capnocytophagoides</name>
    <dbReference type="NCBI Taxonomy" id="45254"/>
    <lineage>
        <taxon>Bacteria</taxon>
        <taxon>Pseudomonadati</taxon>
        <taxon>Bacteroidota</taxon>
        <taxon>Bacteroidia</taxon>
        <taxon>Bacteroidales</taxon>
        <taxon>Dysgonomonadaceae</taxon>
        <taxon>Dysgonomonas</taxon>
    </lineage>
</organism>
<protein>
    <recommendedName>
        <fullName evidence="7">glycerol-3-phosphate dehydrogenase</fullName>
        <ecNumber evidence="7">1.1.5.3</ecNumber>
    </recommendedName>
</protein>
<dbReference type="OrthoDB" id="9766796at2"/>
<dbReference type="UniPathway" id="UPA00618">
    <property type="reaction ID" value="UER00673"/>
</dbReference>
<dbReference type="GO" id="GO:0050660">
    <property type="term" value="F:flavin adenine dinucleotide binding"/>
    <property type="evidence" value="ECO:0007669"/>
    <property type="project" value="InterPro"/>
</dbReference>
<dbReference type="CDD" id="cd19946">
    <property type="entry name" value="GlpA-like_Fer2_BFD-like"/>
    <property type="match status" value="1"/>
</dbReference>
<evidence type="ECO:0000256" key="9">
    <source>
        <dbReference type="ARBA" id="ARBA00022630"/>
    </source>
</evidence>
<dbReference type="GO" id="GO:0046168">
    <property type="term" value="P:glycerol-3-phosphate catabolic process"/>
    <property type="evidence" value="ECO:0007669"/>
    <property type="project" value="TreeGrafter"/>
</dbReference>
<sequence length="543" mass="59332">MIQTNSINPFDVIIIGAGATGAGIARDCSRRGLSALLIERSDIATGATGRNHGLLHSGARYAVTDRESAEECIKENRILKRIASHCIEETDGLFLSLPEDDINYQSKFVESCIIAGINAHIIDPKEALRLEPSANPSIIGAVRVPDGSVDPFRLTASNMIDAKAHGAEVLTYHEVIGLLKEQDRVVGVSVFDHKKKETKNIYGAIVVNAGGIWGQHISSFAGINVKMLPAKGALLIFGHRVNSMVLNRCRKPADADILVPGDTISLIGTTSTNIPYDQIDNMIVTPEEVDILIREGEKLAPRLAQTRILRAYAGVRPLVASDNDPTGRNVSRGIVLLDHAERDGVEGYITITGGKLMTYRLMAEWATDLICKKLNVSAVCSTADENLPGSREDIEEINRKIISVPTTQRKSALYRHGDMAGVLADNTAADNSLICECEEVSVGEVKYALDELNVKSLVDLRRRTRVGMGTCQGELCACRAAGIMAKENKFCVKRAREELASFLNERWKGVYPIAWGDTLRESEYTTWVYESVCGLNLSQNKED</sequence>
<dbReference type="PANTHER" id="PTHR11985">
    <property type="entry name" value="GLYCEROL-3-PHOSPHATE DEHYDROGENASE"/>
    <property type="match status" value="1"/>
</dbReference>
<accession>A0A4Y8LAA5</accession>
<evidence type="ECO:0000256" key="6">
    <source>
        <dbReference type="ARBA" id="ARBA00011331"/>
    </source>
</evidence>
<evidence type="ECO:0000256" key="10">
    <source>
        <dbReference type="ARBA" id="ARBA00022827"/>
    </source>
</evidence>
<evidence type="ECO:0000256" key="12">
    <source>
        <dbReference type="ARBA" id="ARBA00023136"/>
    </source>
</evidence>
<proteinExistence type="inferred from homology"/>
<comment type="subunit">
    <text evidence="6">Composed of a catalytic GlpA/B dimer and of membrane bound GlpC.</text>
</comment>
<evidence type="ECO:0000256" key="8">
    <source>
        <dbReference type="ARBA" id="ARBA00022475"/>
    </source>
</evidence>
<keyword evidence="17" id="KW-1185">Reference proteome</keyword>
<feature type="domain" description="FAD dependent oxidoreductase" evidence="14">
    <location>
        <begin position="11"/>
        <end position="360"/>
    </location>
</feature>
<evidence type="ECO:0000256" key="2">
    <source>
        <dbReference type="ARBA" id="ARBA00001974"/>
    </source>
</evidence>
<dbReference type="Gene3D" id="1.10.10.1100">
    <property type="entry name" value="BFD-like [2Fe-2S]-binding domain"/>
    <property type="match status" value="1"/>
</dbReference>
<evidence type="ECO:0000256" key="5">
    <source>
        <dbReference type="ARBA" id="ARBA00007330"/>
    </source>
</evidence>
<dbReference type="RefSeq" id="WP_134435376.1">
    <property type="nucleotide sequence ID" value="NZ_AP028867.1"/>
</dbReference>
<dbReference type="InterPro" id="IPR017752">
    <property type="entry name" value="G3P_DH_GlpA_su"/>
</dbReference>
<evidence type="ECO:0000259" key="14">
    <source>
        <dbReference type="Pfam" id="PF01266"/>
    </source>
</evidence>
<dbReference type="GO" id="GO:0009331">
    <property type="term" value="C:glycerol-3-phosphate dehydrogenase (FAD) complex"/>
    <property type="evidence" value="ECO:0007669"/>
    <property type="project" value="InterPro"/>
</dbReference>
<dbReference type="AlphaFoldDB" id="A0A4Y8LAA5"/>
<keyword evidence="10" id="KW-0274">FAD</keyword>
<dbReference type="Proteomes" id="UP000297861">
    <property type="component" value="Unassembled WGS sequence"/>
</dbReference>
<feature type="domain" description="BFD-like [2Fe-2S]-binding" evidence="15">
    <location>
        <begin position="433"/>
        <end position="485"/>
    </location>
</feature>
<comment type="subcellular location">
    <subcellularLocation>
        <location evidence="3">Cell membrane</location>
        <topology evidence="3">Peripheral membrane protein</topology>
    </subcellularLocation>
</comment>
<comment type="pathway">
    <text evidence="4">Polyol metabolism; glycerol degradation via glycerol kinase pathway; glycerone phosphate from sn-glycerol 3-phosphate (anaerobic route): step 1/1.</text>
</comment>
<gene>
    <name evidence="16" type="primary">glpA</name>
    <name evidence="16" type="ORF">E2605_02455</name>
</gene>
<dbReference type="NCBIfam" id="NF008313">
    <property type="entry name" value="PRK11101.1"/>
    <property type="match status" value="1"/>
</dbReference>
<comment type="catalytic activity">
    <reaction evidence="13">
        <text>a quinone + sn-glycerol 3-phosphate = dihydroxyacetone phosphate + a quinol</text>
        <dbReference type="Rhea" id="RHEA:18977"/>
        <dbReference type="ChEBI" id="CHEBI:24646"/>
        <dbReference type="ChEBI" id="CHEBI:57597"/>
        <dbReference type="ChEBI" id="CHEBI:57642"/>
        <dbReference type="ChEBI" id="CHEBI:132124"/>
        <dbReference type="EC" id="1.1.5.3"/>
    </reaction>
</comment>
<dbReference type="GO" id="GO:0005886">
    <property type="term" value="C:plasma membrane"/>
    <property type="evidence" value="ECO:0007669"/>
    <property type="project" value="UniProtKB-SubCell"/>
</dbReference>
<dbReference type="STRING" id="1121485.GCA_000426485_00167"/>
<dbReference type="InterPro" id="IPR007419">
    <property type="entry name" value="BFD-like_2Fe2S-bd_dom"/>
</dbReference>
<evidence type="ECO:0000259" key="15">
    <source>
        <dbReference type="Pfam" id="PF04324"/>
    </source>
</evidence>
<dbReference type="Gene3D" id="3.30.9.10">
    <property type="entry name" value="D-Amino Acid Oxidase, subunit A, domain 2"/>
    <property type="match status" value="1"/>
</dbReference>
<dbReference type="EC" id="1.1.5.3" evidence="7"/>
<dbReference type="Pfam" id="PF04324">
    <property type="entry name" value="Fer2_BFD"/>
    <property type="match status" value="1"/>
</dbReference>
<dbReference type="GO" id="GO:0010181">
    <property type="term" value="F:FMN binding"/>
    <property type="evidence" value="ECO:0007669"/>
    <property type="project" value="InterPro"/>
</dbReference>
<dbReference type="Pfam" id="PF01266">
    <property type="entry name" value="DAO"/>
    <property type="match status" value="1"/>
</dbReference>
<dbReference type="InterPro" id="IPR000447">
    <property type="entry name" value="G3P_DH_FAD-dep"/>
</dbReference>
<dbReference type="EMBL" id="SOML01000001">
    <property type="protein sequence ID" value="TFD98968.1"/>
    <property type="molecule type" value="Genomic_DNA"/>
</dbReference>
<keyword evidence="9" id="KW-0285">Flavoprotein</keyword>
<reference evidence="16 17" key="1">
    <citation type="submission" date="2019-03" db="EMBL/GenBank/DDBJ databases">
        <title>San Antonio Military Medical Center submission to MRSN (WRAIR), pending publication.</title>
        <authorList>
            <person name="Blyth D.M."/>
            <person name="Mccarthy S.L."/>
            <person name="Schall S.E."/>
            <person name="Stam J.A."/>
            <person name="Ong A.C."/>
            <person name="Mcgann P.T."/>
        </authorList>
    </citation>
    <scope>NUCLEOTIDE SEQUENCE [LARGE SCALE GENOMIC DNA]</scope>
    <source>
        <strain evidence="16 17">MRSN571793</strain>
    </source>
</reference>
<dbReference type="SUPFAM" id="SSF54373">
    <property type="entry name" value="FAD-linked reductases, C-terminal domain"/>
    <property type="match status" value="1"/>
</dbReference>
<dbReference type="PRINTS" id="PR01001">
    <property type="entry name" value="FADG3PDH"/>
</dbReference>
<dbReference type="GO" id="GO:0004368">
    <property type="term" value="F:glycerol-3-phosphate dehydrogenase (quinone) activity"/>
    <property type="evidence" value="ECO:0007669"/>
    <property type="project" value="UniProtKB-EC"/>
</dbReference>
<evidence type="ECO:0000256" key="7">
    <source>
        <dbReference type="ARBA" id="ARBA00013029"/>
    </source>
</evidence>
<evidence type="ECO:0000256" key="1">
    <source>
        <dbReference type="ARBA" id="ARBA00001917"/>
    </source>
</evidence>
<evidence type="ECO:0000256" key="13">
    <source>
        <dbReference type="ARBA" id="ARBA00049055"/>
    </source>
</evidence>
<comment type="caution">
    <text evidence="16">The sequence shown here is derived from an EMBL/GenBank/DDBJ whole genome shotgun (WGS) entry which is preliminary data.</text>
</comment>
<evidence type="ECO:0000256" key="4">
    <source>
        <dbReference type="ARBA" id="ARBA00005157"/>
    </source>
</evidence>
<comment type="similarity">
    <text evidence="5">Belongs to the FAD-dependent glycerol-3-phosphate dehydrogenase family.</text>
</comment>
<comment type="cofactor">
    <cofactor evidence="2">
        <name>FAD</name>
        <dbReference type="ChEBI" id="CHEBI:57692"/>
    </cofactor>
</comment>
<evidence type="ECO:0000256" key="11">
    <source>
        <dbReference type="ARBA" id="ARBA00023002"/>
    </source>
</evidence>
<dbReference type="NCBIfam" id="TIGR03377">
    <property type="entry name" value="glycerol3P_GlpA"/>
    <property type="match status" value="1"/>
</dbReference>
<dbReference type="FunFam" id="3.50.50.60:FF:000096">
    <property type="entry name" value="Glycerol-3-phosphate dehydrogenase"/>
    <property type="match status" value="1"/>
</dbReference>
<dbReference type="InterPro" id="IPR041854">
    <property type="entry name" value="BFD-like_2Fe2S-bd_dom_sf"/>
</dbReference>
<keyword evidence="8" id="KW-1003">Cell membrane</keyword>
<dbReference type="SUPFAM" id="SSF51905">
    <property type="entry name" value="FAD/NAD(P)-binding domain"/>
    <property type="match status" value="1"/>
</dbReference>
<dbReference type="InterPro" id="IPR006076">
    <property type="entry name" value="FAD-dep_OxRdtase"/>
</dbReference>